<dbReference type="InterPro" id="IPR005623">
    <property type="entry name" value="Chaperone_NapD_NO3_reduct"/>
</dbReference>
<evidence type="ECO:0000256" key="2">
    <source>
        <dbReference type="ARBA" id="ARBA00022490"/>
    </source>
</evidence>
<dbReference type="GO" id="GO:0005048">
    <property type="term" value="F:signal sequence binding"/>
    <property type="evidence" value="ECO:0007669"/>
    <property type="project" value="UniProtKB-UniRule"/>
</dbReference>
<evidence type="ECO:0000256" key="4">
    <source>
        <dbReference type="HAMAP-Rule" id="MF_02200"/>
    </source>
</evidence>
<comment type="subunit">
    <text evidence="4">Interacts with the cytoplasmic NapA precursor.</text>
</comment>
<comment type="function">
    <text evidence="4">Chaperone for NapA, the catalytic subunit of the periplasmic nitrate reductase. It binds directly and specifically to the twin-arginine signal peptide of NapA, preventing premature interaction with the Tat translocase and premature export.</text>
</comment>
<dbReference type="PANTHER" id="PTHR38603:SF1">
    <property type="entry name" value="CHAPERONE NAPD"/>
    <property type="match status" value="1"/>
</dbReference>
<dbReference type="GO" id="GO:0005737">
    <property type="term" value="C:cytoplasm"/>
    <property type="evidence" value="ECO:0007669"/>
    <property type="project" value="UniProtKB-SubCell"/>
</dbReference>
<dbReference type="EMBL" id="JACNFK010000024">
    <property type="protein sequence ID" value="MBC8519493.1"/>
    <property type="molecule type" value="Genomic_DNA"/>
</dbReference>
<evidence type="ECO:0000256" key="1">
    <source>
        <dbReference type="ARBA" id="ARBA00004496"/>
    </source>
</evidence>
<dbReference type="HAMAP" id="MF_02200">
    <property type="entry name" value="NapD"/>
    <property type="match status" value="1"/>
</dbReference>
<dbReference type="Gene3D" id="3.30.70.920">
    <property type="match status" value="1"/>
</dbReference>
<sequence length="84" mass="9153">MNICSVIIHVRPERAPSVTADIEKLQGAEVHGGAEDGKLIVTVEHDDDSVMSDTVNGFTSIDGVLNASMIYHHYEEFEVEQGVV</sequence>
<dbReference type="GO" id="GO:0051224">
    <property type="term" value="P:negative regulation of protein transport"/>
    <property type="evidence" value="ECO:0007669"/>
    <property type="project" value="UniProtKB-UniRule"/>
</dbReference>
<comment type="caution">
    <text evidence="5">The sequence shown here is derived from an EMBL/GenBank/DDBJ whole genome shotgun (WGS) entry which is preliminary data.</text>
</comment>
<dbReference type="PANTHER" id="PTHR38603">
    <property type="entry name" value="CHAPERONE NAPD"/>
    <property type="match status" value="1"/>
</dbReference>
<accession>A0A8J6P7F3</accession>
<comment type="subcellular location">
    <subcellularLocation>
        <location evidence="1 4">Cytoplasm</location>
    </subcellularLocation>
</comment>
<dbReference type="Pfam" id="PF03927">
    <property type="entry name" value="NapD"/>
    <property type="match status" value="1"/>
</dbReference>
<evidence type="ECO:0000313" key="5">
    <source>
        <dbReference type="EMBL" id="MBC8519493.1"/>
    </source>
</evidence>
<protein>
    <recommendedName>
        <fullName evidence="4">Chaperone NapD</fullName>
    </recommendedName>
    <alternativeName>
        <fullName evidence="4">NapA signal peptide-binding chaperone NapD</fullName>
    </alternativeName>
</protein>
<dbReference type="AlphaFoldDB" id="A0A8J6P7F3"/>
<organism evidence="5 6">
    <name type="scientific">Candidatus Thiopontia autotrophica</name>
    <dbReference type="NCBI Taxonomy" id="2841688"/>
    <lineage>
        <taxon>Bacteria</taxon>
        <taxon>Pseudomonadati</taxon>
        <taxon>Pseudomonadota</taxon>
        <taxon>Gammaproteobacteria</taxon>
        <taxon>Candidatus Thiopontia</taxon>
    </lineage>
</organism>
<evidence type="ECO:0000313" key="6">
    <source>
        <dbReference type="Proteomes" id="UP000654401"/>
    </source>
</evidence>
<name>A0A8J6P7F3_9GAMM</name>
<proteinExistence type="inferred from homology"/>
<comment type="similarity">
    <text evidence="4">Belongs to the NapD family.</text>
</comment>
<keyword evidence="3 4" id="KW-0143">Chaperone</keyword>
<reference evidence="5 6" key="1">
    <citation type="submission" date="2020-08" db="EMBL/GenBank/DDBJ databases">
        <title>Bridging the membrane lipid divide: bacteria of the FCB group superphylum have the potential to synthesize archaeal ether lipids.</title>
        <authorList>
            <person name="Villanueva L."/>
            <person name="Von Meijenfeldt F.A.B."/>
            <person name="Westbye A.B."/>
            <person name="Yadav S."/>
            <person name="Hopmans E.C."/>
            <person name="Dutilh B.E."/>
            <person name="Sinninghe Damste J.S."/>
        </authorList>
    </citation>
    <scope>NUCLEOTIDE SEQUENCE [LARGE SCALE GENOMIC DNA]</scope>
    <source>
        <strain evidence="5">NIOZ-UU100</strain>
    </source>
</reference>
<gene>
    <name evidence="4" type="primary">napD</name>
    <name evidence="5" type="ORF">H8D24_03675</name>
</gene>
<evidence type="ECO:0000256" key="3">
    <source>
        <dbReference type="ARBA" id="ARBA00023186"/>
    </source>
</evidence>
<dbReference type="Proteomes" id="UP000654401">
    <property type="component" value="Unassembled WGS sequence"/>
</dbReference>
<keyword evidence="2 4" id="KW-0963">Cytoplasm</keyword>